<dbReference type="EMBL" id="CAJVPM010007803">
    <property type="protein sequence ID" value="CAG8548985.1"/>
    <property type="molecule type" value="Genomic_DNA"/>
</dbReference>
<protein>
    <submittedName>
        <fullName evidence="1">4410_t:CDS:1</fullName>
    </submittedName>
</protein>
<gene>
    <name evidence="1" type="ORF">SCALOS_LOCUS5110</name>
</gene>
<evidence type="ECO:0000313" key="1">
    <source>
        <dbReference type="EMBL" id="CAG8548985.1"/>
    </source>
</evidence>
<organism evidence="1 2">
    <name type="scientific">Scutellospora calospora</name>
    <dbReference type="NCBI Taxonomy" id="85575"/>
    <lineage>
        <taxon>Eukaryota</taxon>
        <taxon>Fungi</taxon>
        <taxon>Fungi incertae sedis</taxon>
        <taxon>Mucoromycota</taxon>
        <taxon>Glomeromycotina</taxon>
        <taxon>Glomeromycetes</taxon>
        <taxon>Diversisporales</taxon>
        <taxon>Gigasporaceae</taxon>
        <taxon>Scutellospora</taxon>
    </lineage>
</organism>
<accession>A0ACA9LVE1</accession>
<sequence>MLAIATKTIEKYNLNSKLNISDLSKYTLEFLENLTDDRNSEQVGVLIPNQRSGKNKTINLVKGNCRIAITKPPKSLEEEIVREKAKQILQNRYGFSEDQEETIGDMVQQILQDKLSIRDVRAEAYALALSAKNANAGSSRLTRLRRELRNLNASFEIIEVTKFPDITEDANKIQ</sequence>
<evidence type="ECO:0000313" key="2">
    <source>
        <dbReference type="Proteomes" id="UP000789860"/>
    </source>
</evidence>
<comment type="caution">
    <text evidence="1">The sequence shown here is derived from an EMBL/GenBank/DDBJ whole genome shotgun (WGS) entry which is preliminary data.</text>
</comment>
<feature type="non-terminal residue" evidence="1">
    <location>
        <position position="174"/>
    </location>
</feature>
<reference evidence="1" key="1">
    <citation type="submission" date="2021-06" db="EMBL/GenBank/DDBJ databases">
        <authorList>
            <person name="Kallberg Y."/>
            <person name="Tangrot J."/>
            <person name="Rosling A."/>
        </authorList>
    </citation>
    <scope>NUCLEOTIDE SEQUENCE</scope>
    <source>
        <strain evidence="1">AU212A</strain>
    </source>
</reference>
<keyword evidence="2" id="KW-1185">Reference proteome</keyword>
<dbReference type="Proteomes" id="UP000789860">
    <property type="component" value="Unassembled WGS sequence"/>
</dbReference>
<name>A0ACA9LVE1_9GLOM</name>
<proteinExistence type="predicted"/>